<comment type="similarity">
    <text evidence="1 2">Belongs to the enoyl-CoA hydratase/isomerase family.</text>
</comment>
<dbReference type="PANTHER" id="PTHR11941:SF54">
    <property type="entry name" value="ENOYL-COA HYDRATASE, MITOCHONDRIAL"/>
    <property type="match status" value="1"/>
</dbReference>
<keyword evidence="4" id="KW-1185">Reference proteome</keyword>
<dbReference type="PANTHER" id="PTHR11941">
    <property type="entry name" value="ENOYL-COA HYDRATASE-RELATED"/>
    <property type="match status" value="1"/>
</dbReference>
<dbReference type="InterPro" id="IPR001753">
    <property type="entry name" value="Enoyl-CoA_hydra/iso"/>
</dbReference>
<dbReference type="GO" id="GO:0003824">
    <property type="term" value="F:catalytic activity"/>
    <property type="evidence" value="ECO:0007669"/>
    <property type="project" value="InterPro"/>
</dbReference>
<protein>
    <submittedName>
        <fullName evidence="3">Enoyl-CoA hydratase/carnithine racemase</fullName>
    </submittedName>
</protein>
<evidence type="ECO:0000256" key="1">
    <source>
        <dbReference type="ARBA" id="ARBA00005254"/>
    </source>
</evidence>
<dbReference type="OrthoDB" id="7848551at2"/>
<dbReference type="Gene3D" id="3.90.226.10">
    <property type="entry name" value="2-enoyl-CoA Hydratase, Chain A, domain 1"/>
    <property type="match status" value="1"/>
</dbReference>
<evidence type="ECO:0000313" key="4">
    <source>
        <dbReference type="Proteomes" id="UP000199382"/>
    </source>
</evidence>
<sequence>MIDVIRESQGEAQVWTLRINRPDKANSLTRDMLRAVETATAEAEQAGVAALVLTGEGKVFSAGADLEEARAGLATDGIWERVSSRIAGMPCLTIAALNGTLAGGAFGMALACDLRVAVPQARFFYPVMKLGFLPQPSDPGRLAALIGPARARMILMASQKIDAATAYEWGLVDRVVEKEALGETLHALSEAVCAAPPEIRKGIKAMIPG</sequence>
<dbReference type="Pfam" id="PF00378">
    <property type="entry name" value="ECH_1"/>
    <property type="match status" value="1"/>
</dbReference>
<evidence type="ECO:0000256" key="2">
    <source>
        <dbReference type="RuleBase" id="RU003707"/>
    </source>
</evidence>
<dbReference type="SUPFAM" id="SSF52096">
    <property type="entry name" value="ClpP/crotonase"/>
    <property type="match status" value="1"/>
</dbReference>
<dbReference type="InterPro" id="IPR029045">
    <property type="entry name" value="ClpP/crotonase-like_dom_sf"/>
</dbReference>
<dbReference type="STRING" id="571298.SAMN04488026_100536"/>
<dbReference type="InterPro" id="IPR018376">
    <property type="entry name" value="Enoyl-CoA_hyd/isom_CS"/>
</dbReference>
<evidence type="ECO:0000313" key="3">
    <source>
        <dbReference type="EMBL" id="SDI63543.1"/>
    </source>
</evidence>
<dbReference type="RefSeq" id="WP_093149949.1">
    <property type="nucleotide sequence ID" value="NZ_FNEK01000005.1"/>
</dbReference>
<proteinExistence type="inferred from homology"/>
<reference evidence="3 4" key="1">
    <citation type="submission" date="2016-10" db="EMBL/GenBank/DDBJ databases">
        <authorList>
            <person name="de Groot N.N."/>
        </authorList>
    </citation>
    <scope>NUCLEOTIDE SEQUENCE [LARGE SCALE GENOMIC DNA]</scope>
    <source>
        <strain evidence="3 4">DSM 25294</strain>
    </source>
</reference>
<dbReference type="AlphaFoldDB" id="A0A1G8M6R4"/>
<dbReference type="Proteomes" id="UP000199382">
    <property type="component" value="Unassembled WGS sequence"/>
</dbReference>
<dbReference type="CDD" id="cd06558">
    <property type="entry name" value="crotonase-like"/>
    <property type="match status" value="1"/>
</dbReference>
<dbReference type="PROSITE" id="PS00166">
    <property type="entry name" value="ENOYL_COA_HYDRATASE"/>
    <property type="match status" value="1"/>
</dbReference>
<gene>
    <name evidence="3" type="ORF">SAMN04488026_100536</name>
</gene>
<accession>A0A1G8M6R4</accession>
<name>A0A1G8M6R4_9RHOB</name>
<dbReference type="EMBL" id="FNEK01000005">
    <property type="protein sequence ID" value="SDI63543.1"/>
    <property type="molecule type" value="Genomic_DNA"/>
</dbReference>
<organism evidence="3 4">
    <name type="scientific">Aliiruegeria lutimaris</name>
    <dbReference type="NCBI Taxonomy" id="571298"/>
    <lineage>
        <taxon>Bacteria</taxon>
        <taxon>Pseudomonadati</taxon>
        <taxon>Pseudomonadota</taxon>
        <taxon>Alphaproteobacteria</taxon>
        <taxon>Rhodobacterales</taxon>
        <taxon>Roseobacteraceae</taxon>
        <taxon>Aliiruegeria</taxon>
    </lineage>
</organism>
<dbReference type="GO" id="GO:0006635">
    <property type="term" value="P:fatty acid beta-oxidation"/>
    <property type="evidence" value="ECO:0007669"/>
    <property type="project" value="TreeGrafter"/>
</dbReference>